<evidence type="ECO:0000313" key="1">
    <source>
        <dbReference type="EMBL" id="EMO07439.1"/>
    </source>
</evidence>
<dbReference type="Proteomes" id="UP000012092">
    <property type="component" value="Unassembled WGS sequence"/>
</dbReference>
<gene>
    <name evidence="1" type="ORF">LEP1GSC116_1507</name>
</gene>
<organism evidence="1 2">
    <name type="scientific">Leptospira interrogans serovar Icterohaemorrhagiae str. Verdun HP</name>
    <dbReference type="NCBI Taxonomy" id="1049910"/>
    <lineage>
        <taxon>Bacteria</taxon>
        <taxon>Pseudomonadati</taxon>
        <taxon>Spirochaetota</taxon>
        <taxon>Spirochaetia</taxon>
        <taxon>Leptospirales</taxon>
        <taxon>Leptospiraceae</taxon>
        <taxon>Leptospira</taxon>
    </lineage>
</organism>
<protein>
    <submittedName>
        <fullName evidence="1">Uncharacterized protein</fullName>
    </submittedName>
</protein>
<name>M6RSC3_LEPIR</name>
<accession>M6RSC3</accession>
<dbReference type="EMBL" id="AHNZ02000028">
    <property type="protein sequence ID" value="EMO07439.1"/>
    <property type="molecule type" value="Genomic_DNA"/>
</dbReference>
<reference evidence="1 2" key="1">
    <citation type="submission" date="2013-01" db="EMBL/GenBank/DDBJ databases">
        <authorList>
            <person name="Harkins D.M."/>
            <person name="Durkin A.S."/>
            <person name="Brinkac L.M."/>
            <person name="Haft D.H."/>
            <person name="Selengut J.D."/>
            <person name="Sanka R."/>
            <person name="DePew J."/>
            <person name="Purushe J."/>
            <person name="Picardeau M."/>
            <person name="Werts C."/>
            <person name="Goarant C."/>
            <person name="Vinetz J.M."/>
            <person name="Sutton G.G."/>
            <person name="Nierman W.C."/>
            <person name="Fouts D.E."/>
        </authorList>
    </citation>
    <scope>NUCLEOTIDE SEQUENCE [LARGE SCALE GENOMIC DNA]</scope>
    <source>
        <strain evidence="1 2">Verdun HP</strain>
    </source>
</reference>
<comment type="caution">
    <text evidence="1">The sequence shown here is derived from an EMBL/GenBank/DDBJ whole genome shotgun (WGS) entry which is preliminary data.</text>
</comment>
<sequence>MSSHIFVKLKRLTSIVARSNSENTSLWIGVKVLEQNLNKTI</sequence>
<proteinExistence type="predicted"/>
<evidence type="ECO:0000313" key="2">
    <source>
        <dbReference type="Proteomes" id="UP000012092"/>
    </source>
</evidence>
<dbReference type="AlphaFoldDB" id="M6RSC3"/>